<name>A0A120GN53_9BACI</name>
<dbReference type="EMBL" id="LNNH01000046">
    <property type="protein sequence ID" value="KWW12604.1"/>
    <property type="molecule type" value="Genomic_DNA"/>
</dbReference>
<keyword evidence="2" id="KW-1185">Reference proteome</keyword>
<reference evidence="1 2" key="1">
    <citation type="submission" date="2015-11" db="EMBL/GenBank/DDBJ databases">
        <title>Genome Sequence of Bacillus simplex strain VanAntwerpen2.</title>
        <authorList>
            <person name="Couger M.B."/>
        </authorList>
    </citation>
    <scope>NUCLEOTIDE SEQUENCE [LARGE SCALE GENOMIC DNA]</scope>
    <source>
        <strain evidence="1 2">VanAntwerpen02</strain>
    </source>
</reference>
<dbReference type="Proteomes" id="UP000064189">
    <property type="component" value="Unassembled WGS sequence"/>
</dbReference>
<dbReference type="AlphaFoldDB" id="A0A120GN53"/>
<proteinExistence type="predicted"/>
<sequence length="89" mass="9972">MGNIREGEVFTLTDDSDEAHEVEVLGSLDVEGTEYVAVGLLEDIEQDTEEDIDIFFFRVEGEGELFDIESDEEFEKVSLAFEAAFEAKA</sequence>
<dbReference type="Pfam" id="PF06949">
    <property type="entry name" value="DUF1292"/>
    <property type="match status" value="1"/>
</dbReference>
<organism evidence="1 2">
    <name type="scientific">Peribacillus simplex</name>
    <dbReference type="NCBI Taxonomy" id="1478"/>
    <lineage>
        <taxon>Bacteria</taxon>
        <taxon>Bacillati</taxon>
        <taxon>Bacillota</taxon>
        <taxon>Bacilli</taxon>
        <taxon>Bacillales</taxon>
        <taxon>Bacillaceae</taxon>
        <taxon>Peribacillus</taxon>
    </lineage>
</organism>
<dbReference type="RefSeq" id="WP_061143927.1">
    <property type="nucleotide sequence ID" value="NZ_LNNH01000046.1"/>
</dbReference>
<dbReference type="InterPro" id="IPR009711">
    <property type="entry name" value="UPF0473"/>
</dbReference>
<comment type="caution">
    <text evidence="1">The sequence shown here is derived from an EMBL/GenBank/DDBJ whole genome shotgun (WGS) entry which is preliminary data.</text>
</comment>
<evidence type="ECO:0000313" key="1">
    <source>
        <dbReference type="EMBL" id="KWW12604.1"/>
    </source>
</evidence>
<protein>
    <submittedName>
        <fullName evidence="1">Cyclopropane-fatty-acyl-phospholipid synthase</fullName>
    </submittedName>
</protein>
<accession>A0A120GN53</accession>
<evidence type="ECO:0000313" key="2">
    <source>
        <dbReference type="Proteomes" id="UP000064189"/>
    </source>
</evidence>
<gene>
    <name evidence="1" type="ORF">AS888_09600</name>
</gene>